<evidence type="ECO:0000313" key="2">
    <source>
        <dbReference type="Proteomes" id="UP001153678"/>
    </source>
</evidence>
<keyword evidence="2" id="KW-1185">Reference proteome</keyword>
<comment type="caution">
    <text evidence="1">The sequence shown here is derived from an EMBL/GenBank/DDBJ whole genome shotgun (WGS) entry which is preliminary data.</text>
</comment>
<gene>
    <name evidence="1" type="ORF">FWILDA_LOCUS1817</name>
</gene>
<dbReference type="EMBL" id="CAMKVN010000186">
    <property type="protein sequence ID" value="CAI2164935.1"/>
    <property type="molecule type" value="Genomic_DNA"/>
</dbReference>
<sequence>MVHSGFKDIGEYNYIIDAINEKHIAFNKKDVEKERHVAVTFETGVAAAKEVQKVAVEVEEEYFMIVI</sequence>
<name>A0A9W4SE26_9GLOM</name>
<dbReference type="AlphaFoldDB" id="A0A9W4SE26"/>
<evidence type="ECO:0000313" key="1">
    <source>
        <dbReference type="EMBL" id="CAI2164935.1"/>
    </source>
</evidence>
<accession>A0A9W4SE26</accession>
<proteinExistence type="predicted"/>
<reference evidence="1" key="1">
    <citation type="submission" date="2022-08" db="EMBL/GenBank/DDBJ databases">
        <authorList>
            <person name="Kallberg Y."/>
            <person name="Tangrot J."/>
            <person name="Rosling A."/>
        </authorList>
    </citation>
    <scope>NUCLEOTIDE SEQUENCE</scope>
    <source>
        <strain evidence="1">Wild A</strain>
    </source>
</reference>
<organism evidence="1 2">
    <name type="scientific">Funneliformis geosporum</name>
    <dbReference type="NCBI Taxonomy" id="1117311"/>
    <lineage>
        <taxon>Eukaryota</taxon>
        <taxon>Fungi</taxon>
        <taxon>Fungi incertae sedis</taxon>
        <taxon>Mucoromycota</taxon>
        <taxon>Glomeromycotina</taxon>
        <taxon>Glomeromycetes</taxon>
        <taxon>Glomerales</taxon>
        <taxon>Glomeraceae</taxon>
        <taxon>Funneliformis</taxon>
    </lineage>
</organism>
<protein>
    <submittedName>
        <fullName evidence="1">14376_t:CDS:1</fullName>
    </submittedName>
</protein>
<dbReference type="Proteomes" id="UP001153678">
    <property type="component" value="Unassembled WGS sequence"/>
</dbReference>